<sequence length="70" mass="8288">MRTAAIHRPPPFRCKGFYKSIIYNYQIFVNGKNLKCEKFIIFLEKHKYLLLFAVPDRCVKGHHCSRMQAA</sequence>
<dbReference type="EMBL" id="QVTD01000003">
    <property type="protein sequence ID" value="RFU65976.1"/>
    <property type="molecule type" value="Genomic_DNA"/>
</dbReference>
<evidence type="ECO:0000313" key="2">
    <source>
        <dbReference type="Proteomes" id="UP000262939"/>
    </source>
</evidence>
<protein>
    <submittedName>
        <fullName evidence="1">Uncharacterized protein</fullName>
    </submittedName>
</protein>
<accession>A0A372LK46</accession>
<evidence type="ECO:0000313" key="1">
    <source>
        <dbReference type="EMBL" id="RFU65976.1"/>
    </source>
</evidence>
<comment type="caution">
    <text evidence="1">The sequence shown here is derived from an EMBL/GenBank/DDBJ whole genome shotgun (WGS) entry which is preliminary data.</text>
</comment>
<dbReference type="AlphaFoldDB" id="A0A372LK46"/>
<reference evidence="1 2" key="1">
    <citation type="submission" date="2018-08" db="EMBL/GenBank/DDBJ databases">
        <title>Bacillus chawlae sp. nov., Bacillus glennii sp. nov., and Bacillus saganii sp. nov. Isolated from the Vehicle Assembly Building at Kennedy Space Center where the Viking Spacecraft were Assembled.</title>
        <authorList>
            <person name="Seuylemezian A."/>
            <person name="Vaishampayan P."/>
        </authorList>
    </citation>
    <scope>NUCLEOTIDE SEQUENCE [LARGE SCALE GENOMIC DNA]</scope>
    <source>
        <strain evidence="1 2">V44-8</strain>
    </source>
</reference>
<organism evidence="1 2">
    <name type="scientific">Peribacillus glennii</name>
    <dbReference type="NCBI Taxonomy" id="2303991"/>
    <lineage>
        <taxon>Bacteria</taxon>
        <taxon>Bacillati</taxon>
        <taxon>Bacillota</taxon>
        <taxon>Bacilli</taxon>
        <taxon>Bacillales</taxon>
        <taxon>Bacillaceae</taxon>
        <taxon>Peribacillus</taxon>
    </lineage>
</organism>
<keyword evidence="2" id="KW-1185">Reference proteome</keyword>
<gene>
    <name evidence="1" type="ORF">D0466_08945</name>
</gene>
<proteinExistence type="predicted"/>
<dbReference type="Proteomes" id="UP000262939">
    <property type="component" value="Unassembled WGS sequence"/>
</dbReference>
<name>A0A372LK46_9BACI</name>